<dbReference type="Gene3D" id="3.40.640.10">
    <property type="entry name" value="Type I PLP-dependent aspartate aminotransferase-like (Major domain)"/>
    <property type="match status" value="1"/>
</dbReference>
<evidence type="ECO:0000313" key="2">
    <source>
        <dbReference type="EMBL" id="MFC7290717.1"/>
    </source>
</evidence>
<dbReference type="GO" id="GO:0008483">
    <property type="term" value="F:transaminase activity"/>
    <property type="evidence" value="ECO:0007669"/>
    <property type="project" value="UniProtKB-KW"/>
</dbReference>
<keyword evidence="2" id="KW-0032">Aminotransferase</keyword>
<dbReference type="Pfam" id="PF01041">
    <property type="entry name" value="DegT_DnrJ_EryC1"/>
    <property type="match status" value="1"/>
</dbReference>
<dbReference type="CDD" id="cd00616">
    <property type="entry name" value="AHBA_syn"/>
    <property type="match status" value="1"/>
</dbReference>
<comment type="similarity">
    <text evidence="1">Belongs to the DegT/DnrJ/EryC1 family.</text>
</comment>
<name>A0ABW2IIP9_9PROT</name>
<dbReference type="InterPro" id="IPR015421">
    <property type="entry name" value="PyrdxlP-dep_Trfase_major"/>
</dbReference>
<gene>
    <name evidence="2" type="ORF">ACFQS8_03735</name>
</gene>
<keyword evidence="1" id="KW-0663">Pyridoxal phosphate</keyword>
<reference evidence="3" key="1">
    <citation type="journal article" date="2019" name="Int. J. Syst. Evol. Microbiol.">
        <title>The Global Catalogue of Microorganisms (GCM) 10K type strain sequencing project: providing services to taxonomists for standard genome sequencing and annotation.</title>
        <authorList>
            <consortium name="The Broad Institute Genomics Platform"/>
            <consortium name="The Broad Institute Genome Sequencing Center for Infectious Disease"/>
            <person name="Wu L."/>
            <person name="Ma J."/>
        </authorList>
    </citation>
    <scope>NUCLEOTIDE SEQUENCE [LARGE SCALE GENOMIC DNA]</scope>
    <source>
        <strain evidence="3">CCUG 51308</strain>
    </source>
</reference>
<dbReference type="Proteomes" id="UP001596492">
    <property type="component" value="Unassembled WGS sequence"/>
</dbReference>
<dbReference type="Gene3D" id="3.90.1150.10">
    <property type="entry name" value="Aspartate Aminotransferase, domain 1"/>
    <property type="match status" value="1"/>
</dbReference>
<dbReference type="InterPro" id="IPR015422">
    <property type="entry name" value="PyrdxlP-dep_Trfase_small"/>
</dbReference>
<protein>
    <submittedName>
        <fullName evidence="2">DegT/DnrJ/EryC1/StrS family aminotransferase</fullName>
    </submittedName>
</protein>
<sequence length="391" mass="42210">MTIDLSHSPDVVIPQVDADAPIQFFDLTAQQKLVREKIEKRFTTILDHGRHIGGPEVDELEQKLAQATGAVDAVAVGSGTQALVMPLIALGYGHGDAVFIPGFTYNATANAVLLAGATPVFVDIDPKTFNMCHIDLERKIKAVKARRDLTASAIMPVDLYGLPADYDTIQGIADMYKLRVIADGAQAFGGKQNGKWVGAIAEITGTSFYPTKTLGGYGDGGAILTTDTEIADVLRSIRWHGTDNQRKLSVRVGINGRCDSIQCAVVSEKLAIFGAERTRRLAIAKIYDERLKGVVPLQEAQAGAENGYGLYTIRVENRDAVRAALQEEGIPTAVYYDTPLHKMQAFATYAPVDGLAACEKAANESLSIPMHPYLSDAQANRVCDVLVKHLQ</sequence>
<comment type="caution">
    <text evidence="2">The sequence shown here is derived from an EMBL/GenBank/DDBJ whole genome shotgun (WGS) entry which is preliminary data.</text>
</comment>
<keyword evidence="2" id="KW-0808">Transferase</keyword>
<dbReference type="PANTHER" id="PTHR30244">
    <property type="entry name" value="TRANSAMINASE"/>
    <property type="match status" value="1"/>
</dbReference>
<dbReference type="PANTHER" id="PTHR30244:SF42">
    <property type="entry name" value="UDP-2-ACETAMIDO-2-DEOXY-3-OXO-D-GLUCURONATE AMINOTRANSFERASE"/>
    <property type="match status" value="1"/>
</dbReference>
<dbReference type="EMBL" id="JBHTBR010000002">
    <property type="protein sequence ID" value="MFC7290717.1"/>
    <property type="molecule type" value="Genomic_DNA"/>
</dbReference>
<keyword evidence="3" id="KW-1185">Reference proteome</keyword>
<dbReference type="InterPro" id="IPR000653">
    <property type="entry name" value="DegT/StrS_aminotransferase"/>
</dbReference>
<dbReference type="PIRSF" id="PIRSF000390">
    <property type="entry name" value="PLP_StrS"/>
    <property type="match status" value="1"/>
</dbReference>
<evidence type="ECO:0000313" key="3">
    <source>
        <dbReference type="Proteomes" id="UP001596492"/>
    </source>
</evidence>
<dbReference type="SUPFAM" id="SSF53383">
    <property type="entry name" value="PLP-dependent transferases"/>
    <property type="match status" value="1"/>
</dbReference>
<dbReference type="RefSeq" id="WP_382165849.1">
    <property type="nucleotide sequence ID" value="NZ_JBHTBR010000002.1"/>
</dbReference>
<organism evidence="2 3">
    <name type="scientific">Hirschia litorea</name>
    <dbReference type="NCBI Taxonomy" id="1199156"/>
    <lineage>
        <taxon>Bacteria</taxon>
        <taxon>Pseudomonadati</taxon>
        <taxon>Pseudomonadota</taxon>
        <taxon>Alphaproteobacteria</taxon>
        <taxon>Hyphomonadales</taxon>
        <taxon>Hyphomonadaceae</taxon>
        <taxon>Hirschia</taxon>
    </lineage>
</organism>
<accession>A0ABW2IIP9</accession>
<proteinExistence type="inferred from homology"/>
<dbReference type="InterPro" id="IPR015424">
    <property type="entry name" value="PyrdxlP-dep_Trfase"/>
</dbReference>
<evidence type="ECO:0000256" key="1">
    <source>
        <dbReference type="RuleBase" id="RU004508"/>
    </source>
</evidence>